<dbReference type="Pfam" id="PF12796">
    <property type="entry name" value="Ank_2"/>
    <property type="match status" value="1"/>
</dbReference>
<gene>
    <name evidence="5" type="ORF">ECRASSUSDP1_LOCUS13168</name>
</gene>
<evidence type="ECO:0000313" key="6">
    <source>
        <dbReference type="Proteomes" id="UP001295684"/>
    </source>
</evidence>
<dbReference type="PROSITE" id="PS50088">
    <property type="entry name" value="ANK_REPEAT"/>
    <property type="match status" value="2"/>
</dbReference>
<dbReference type="InterPro" id="IPR036770">
    <property type="entry name" value="Ankyrin_rpt-contain_sf"/>
</dbReference>
<evidence type="ECO:0000256" key="2">
    <source>
        <dbReference type="ARBA" id="ARBA00023043"/>
    </source>
</evidence>
<feature type="region of interest" description="Disordered" evidence="4">
    <location>
        <begin position="295"/>
        <end position="374"/>
    </location>
</feature>
<protein>
    <submittedName>
        <fullName evidence="5">Uncharacterized protein</fullName>
    </submittedName>
</protein>
<dbReference type="EMBL" id="CAMPGE010013100">
    <property type="protein sequence ID" value="CAI2371843.1"/>
    <property type="molecule type" value="Genomic_DNA"/>
</dbReference>
<dbReference type="PANTHER" id="PTHR24198:SF165">
    <property type="entry name" value="ANKYRIN REPEAT-CONTAINING PROTEIN-RELATED"/>
    <property type="match status" value="1"/>
</dbReference>
<dbReference type="SMART" id="SM00248">
    <property type="entry name" value="ANK"/>
    <property type="match status" value="3"/>
</dbReference>
<dbReference type="AlphaFoldDB" id="A0AAD1ULW2"/>
<dbReference type="PROSITE" id="PS50297">
    <property type="entry name" value="ANK_REP_REGION"/>
    <property type="match status" value="2"/>
</dbReference>
<name>A0AAD1ULW2_EUPCR</name>
<reference evidence="5" key="1">
    <citation type="submission" date="2023-07" db="EMBL/GenBank/DDBJ databases">
        <authorList>
            <consortium name="AG Swart"/>
            <person name="Singh M."/>
            <person name="Singh A."/>
            <person name="Seah K."/>
            <person name="Emmerich C."/>
        </authorList>
    </citation>
    <scope>NUCLEOTIDE SEQUENCE</scope>
    <source>
        <strain evidence="5">DP1</strain>
    </source>
</reference>
<dbReference type="InterPro" id="IPR002110">
    <property type="entry name" value="Ankyrin_rpt"/>
</dbReference>
<organism evidence="5 6">
    <name type="scientific">Euplotes crassus</name>
    <dbReference type="NCBI Taxonomy" id="5936"/>
    <lineage>
        <taxon>Eukaryota</taxon>
        <taxon>Sar</taxon>
        <taxon>Alveolata</taxon>
        <taxon>Ciliophora</taxon>
        <taxon>Intramacronucleata</taxon>
        <taxon>Spirotrichea</taxon>
        <taxon>Hypotrichia</taxon>
        <taxon>Euplotida</taxon>
        <taxon>Euplotidae</taxon>
        <taxon>Moneuplotes</taxon>
    </lineage>
</organism>
<feature type="repeat" description="ANK" evidence="3">
    <location>
        <begin position="142"/>
        <end position="174"/>
    </location>
</feature>
<feature type="compositionally biased region" description="Basic and acidic residues" evidence="4">
    <location>
        <begin position="298"/>
        <end position="320"/>
    </location>
</feature>
<feature type="region of interest" description="Disordered" evidence="4">
    <location>
        <begin position="187"/>
        <end position="257"/>
    </location>
</feature>
<dbReference type="Gene3D" id="1.25.40.20">
    <property type="entry name" value="Ankyrin repeat-containing domain"/>
    <property type="match status" value="1"/>
</dbReference>
<feature type="compositionally biased region" description="Basic residues" evidence="4">
    <location>
        <begin position="192"/>
        <end position="203"/>
    </location>
</feature>
<feature type="compositionally biased region" description="Basic and acidic residues" evidence="4">
    <location>
        <begin position="240"/>
        <end position="249"/>
    </location>
</feature>
<evidence type="ECO:0000256" key="1">
    <source>
        <dbReference type="ARBA" id="ARBA00022737"/>
    </source>
</evidence>
<feature type="region of interest" description="Disordered" evidence="4">
    <location>
        <begin position="1"/>
        <end position="70"/>
    </location>
</feature>
<evidence type="ECO:0000313" key="5">
    <source>
        <dbReference type="EMBL" id="CAI2371843.1"/>
    </source>
</evidence>
<feature type="compositionally biased region" description="Basic and acidic residues" evidence="4">
    <location>
        <begin position="58"/>
        <end position="70"/>
    </location>
</feature>
<evidence type="ECO:0000256" key="4">
    <source>
        <dbReference type="SAM" id="MobiDB-lite"/>
    </source>
</evidence>
<accession>A0AAD1ULW2</accession>
<feature type="compositionally biased region" description="Low complexity" evidence="4">
    <location>
        <begin position="321"/>
        <end position="342"/>
    </location>
</feature>
<feature type="compositionally biased region" description="Basic and acidic residues" evidence="4">
    <location>
        <begin position="204"/>
        <end position="227"/>
    </location>
</feature>
<evidence type="ECO:0000256" key="3">
    <source>
        <dbReference type="PROSITE-ProRule" id="PRU00023"/>
    </source>
</evidence>
<sequence length="374" mass="42803">MSDSDCDQHERKEEEDPSRNKKNLHHQSLNTTDKDKRSKKRRKKAKDQTTTEIYNNDAGEKEKKIQKEPIVEHFPGDSVVHITVLSGQKDMLEKLLSNGMRADHHSSYDGATPLHRAAQTGKKEIAQVLLNHGALINSPNFLGQTPVHVALERNHSDFARFLINKGARRKCKHNCMRCQTLHDTLQKEYHEKHKRKSRHRRNNPKRENPRNHQVEVTHDQVQDHLVVESEQSSQNQNCGKEFKEPKPIGKDSSSLNTGKICSKSCEENEADSNDSIESINLTEFIKREKKALGGPMLSKEENDALRKKKLRGGDYKEKSSESSNQSSNPPSPVQNPSGNQNQTLLANLYEERKKKEEEIKKLKKSGNFFRGARK</sequence>
<feature type="compositionally biased region" description="Polar residues" evidence="4">
    <location>
        <begin position="229"/>
        <end position="238"/>
    </location>
</feature>
<feature type="compositionally biased region" description="Basic and acidic residues" evidence="4">
    <location>
        <begin position="349"/>
        <end position="360"/>
    </location>
</feature>
<keyword evidence="2 3" id="KW-0040">ANK repeat</keyword>
<feature type="repeat" description="ANK" evidence="3">
    <location>
        <begin position="109"/>
        <end position="141"/>
    </location>
</feature>
<dbReference type="PANTHER" id="PTHR24198">
    <property type="entry name" value="ANKYRIN REPEAT AND PROTEIN KINASE DOMAIN-CONTAINING PROTEIN"/>
    <property type="match status" value="1"/>
</dbReference>
<proteinExistence type="predicted"/>
<feature type="compositionally biased region" description="Basic and acidic residues" evidence="4">
    <location>
        <begin position="1"/>
        <end position="19"/>
    </location>
</feature>
<dbReference type="Proteomes" id="UP001295684">
    <property type="component" value="Unassembled WGS sequence"/>
</dbReference>
<comment type="caution">
    <text evidence="5">The sequence shown here is derived from an EMBL/GenBank/DDBJ whole genome shotgun (WGS) entry which is preliminary data.</text>
</comment>
<keyword evidence="6" id="KW-1185">Reference proteome</keyword>
<keyword evidence="1" id="KW-0677">Repeat</keyword>
<dbReference type="SUPFAM" id="SSF48403">
    <property type="entry name" value="Ankyrin repeat"/>
    <property type="match status" value="1"/>
</dbReference>